<sequence length="540" mass="61641">MKNKIFLFICCAILLCSGCYEDKGNYDYKNLSKIEVEKFLKEDGTSINVNSSMSVTIGGMVSVRPVLTIANERPNMNFNYTWTFKDKVIGTDETLNWKSDILGSGAVLLDIEDIENGTHFITAFYLTVGEPYQAEGFLILSEKDGIPCLSLLKGIYYDDVTDYELLTGLYQKENGKSLPSDVFKLHEHFCKGSYGSQIMAVCETDLVDINAYTFKEAMRAETIFSGEVPQISDVMFMQWLDLVTDKDGCLYQRRKTTNELFHSQRFLSQPMMFKGETLKNIRIIPDDFSSYRNFLLLYDNHKKRYLVISDLVGTNWSASSDVTTIGKIEEANYSGDEWPEKFTPLNNMKECNVIHTGFFRDNRNTYVNWFFSIFEKNSNYYYQKFMIERAYTSDGTFKTSVNEGQEGKVPALFGNIFNEKSIIAVLEYSEGYGLDSSHPYTFVSSGNSLYLYDIDNLDEDISFKKLLDFDSPVTALDTSCPGGNYLGVGLENGEFYVLRMNQAKNHCEDQDYLVRWHVPAGELGKIKSVRYKTDGNGTQF</sequence>
<dbReference type="EMBL" id="CZAP01000006">
    <property type="protein sequence ID" value="CUP46774.1"/>
    <property type="molecule type" value="Genomic_DNA"/>
</dbReference>
<dbReference type="Proteomes" id="UP000095576">
    <property type="component" value="Unassembled WGS sequence"/>
</dbReference>
<dbReference type="AlphaFoldDB" id="A0A174NDM8"/>
<evidence type="ECO:0000313" key="2">
    <source>
        <dbReference type="EMBL" id="MCE9239718.1"/>
    </source>
</evidence>
<dbReference type="SUPFAM" id="SSF50978">
    <property type="entry name" value="WD40 repeat-like"/>
    <property type="match status" value="1"/>
</dbReference>
<proteinExistence type="predicted"/>
<evidence type="ECO:0000313" key="1">
    <source>
        <dbReference type="EMBL" id="CUP46774.1"/>
    </source>
</evidence>
<dbReference type="Pfam" id="PF16407">
    <property type="entry name" value="PKD_2"/>
    <property type="match status" value="1"/>
</dbReference>
<evidence type="ECO:0008006" key="4">
    <source>
        <dbReference type="Google" id="ProtNLM"/>
    </source>
</evidence>
<reference evidence="1 3" key="1">
    <citation type="submission" date="2015-09" db="EMBL/GenBank/DDBJ databases">
        <authorList>
            <consortium name="Pathogen Informatics"/>
        </authorList>
    </citation>
    <scope>NUCLEOTIDE SEQUENCE [LARGE SCALE GENOMIC DNA]</scope>
    <source>
        <strain evidence="1 3">2789STDY5834899</strain>
    </source>
</reference>
<evidence type="ECO:0000313" key="3">
    <source>
        <dbReference type="Proteomes" id="UP000095576"/>
    </source>
</evidence>
<name>A0A174NDM8_BACT4</name>
<accession>A0A174NDM8</accession>
<dbReference type="InterPro" id="IPR032183">
    <property type="entry name" value="PKD-like"/>
</dbReference>
<protein>
    <recommendedName>
        <fullName evidence="4">PKD-like family protein</fullName>
    </recommendedName>
</protein>
<dbReference type="RefSeq" id="WP_055299726.1">
    <property type="nucleotide sequence ID" value="NZ_BAABZI010000006.1"/>
</dbReference>
<dbReference type="Proteomes" id="UP001200544">
    <property type="component" value="Unassembled WGS sequence"/>
</dbReference>
<reference evidence="2" key="2">
    <citation type="submission" date="2021-07" db="EMBL/GenBank/DDBJ databases">
        <title>Comparative genomics of Bacteroides fragilis group isolates reveals species-dependent resistance mechanisms and validates clinical tools for resistance prediction.</title>
        <authorList>
            <person name="Wallace M.J."/>
            <person name="Jean S."/>
            <person name="Wallace M.A."/>
            <person name="Carey-Ann B.D."/>
            <person name="Dantas G."/>
        </authorList>
    </citation>
    <scope>NUCLEOTIDE SEQUENCE</scope>
    <source>
        <strain evidence="2">BJH_160</strain>
    </source>
</reference>
<dbReference type="EMBL" id="JAHYQA010000016">
    <property type="protein sequence ID" value="MCE9239718.1"/>
    <property type="molecule type" value="Genomic_DNA"/>
</dbReference>
<gene>
    <name evidence="1" type="ORF">ERS852511_02198</name>
    <name evidence="2" type="ORF">K0H07_21500</name>
</gene>
<dbReference type="InterPro" id="IPR036322">
    <property type="entry name" value="WD40_repeat_dom_sf"/>
</dbReference>
<organism evidence="1 3">
    <name type="scientific">Bacteroides thetaiotaomicron</name>
    <dbReference type="NCBI Taxonomy" id="818"/>
    <lineage>
        <taxon>Bacteria</taxon>
        <taxon>Pseudomonadati</taxon>
        <taxon>Bacteroidota</taxon>
        <taxon>Bacteroidia</taxon>
        <taxon>Bacteroidales</taxon>
        <taxon>Bacteroidaceae</taxon>
        <taxon>Bacteroides</taxon>
    </lineage>
</organism>